<dbReference type="GO" id="GO:0009244">
    <property type="term" value="P:lipopolysaccharide core region biosynthetic process"/>
    <property type="evidence" value="ECO:0007669"/>
    <property type="project" value="UniProtKB-UniRule"/>
</dbReference>
<dbReference type="Proteomes" id="UP000030980">
    <property type="component" value="Unassembled WGS sequence"/>
</dbReference>
<comment type="caution">
    <text evidence="3">The sequence shown here is derived from an EMBL/GenBank/DDBJ whole genome shotgun (WGS) entry which is preliminary data.</text>
</comment>
<dbReference type="RefSeq" id="WP_039606608.1">
    <property type="nucleotide sequence ID" value="NZ_FMUP01000002.1"/>
</dbReference>
<dbReference type="OrthoDB" id="9782725at2"/>
<dbReference type="AlphaFoldDB" id="A0A0B3BZ33"/>
<keyword evidence="1 3" id="KW-0418">Kinase</keyword>
<keyword evidence="1" id="KW-0067">ATP-binding</keyword>
<keyword evidence="1" id="KW-0808">Transferase</keyword>
<comment type="pathway">
    <text evidence="1">Bacterial outer membrane biogenesis; LPS core biosynthesis.</text>
</comment>
<dbReference type="SUPFAM" id="SSF56112">
    <property type="entry name" value="Protein kinase-like (PK-like)"/>
    <property type="match status" value="1"/>
</dbReference>
<protein>
    <recommendedName>
        <fullName evidence="1">Lipopolysaccharide core heptose(I) kinase</fullName>
        <ecNumber evidence="1">2.7.1.-</ecNumber>
    </recommendedName>
</protein>
<dbReference type="InterPro" id="IPR011009">
    <property type="entry name" value="Kinase-like_dom_sf"/>
</dbReference>
<keyword evidence="4" id="KW-1185">Reference proteome</keyword>
<name>A0A0B3BZ33_9PSED</name>
<dbReference type="InterPro" id="IPR017172">
    <property type="entry name" value="Lsacc_core_hep_kinase_RfaP"/>
</dbReference>
<organism evidence="3 4">
    <name type="scientific">Pseudomonas flexibilis</name>
    <dbReference type="NCBI Taxonomy" id="706570"/>
    <lineage>
        <taxon>Bacteria</taxon>
        <taxon>Pseudomonadati</taxon>
        <taxon>Pseudomonadota</taxon>
        <taxon>Gammaproteobacteria</taxon>
        <taxon>Pseudomonadales</taxon>
        <taxon>Pseudomonadaceae</taxon>
        <taxon>Pseudomonas</taxon>
    </lineage>
</organism>
<comment type="similarity">
    <text evidence="1">Belongs to the protein kinase superfamily. KdkA/rfaP family.</text>
</comment>
<reference evidence="3 4" key="1">
    <citation type="submission" date="2014-11" db="EMBL/GenBank/DDBJ databases">
        <title>Genome sequence of Pseudomonas tuomuerensis JCM 14085.</title>
        <authorList>
            <person name="Shin S.-K."/>
            <person name="Yi H."/>
        </authorList>
    </citation>
    <scope>NUCLEOTIDE SEQUENCE [LARGE SCALE GENOMIC DNA]</scope>
    <source>
        <strain evidence="3 4">JCM 14085</strain>
    </source>
</reference>
<dbReference type="PIRSF" id="PIRSF037318">
    <property type="entry name" value="RfaP"/>
    <property type="match status" value="1"/>
</dbReference>
<evidence type="ECO:0000313" key="3">
    <source>
        <dbReference type="EMBL" id="KHO64607.1"/>
    </source>
</evidence>
<sequence>MLADIFLAEPLNNLWVGKDPFVAVEALDGPVYRQKEGRVVFRVELDGAAYFVKIHRGIGWREIFKNLLSFRLPVLGARQELLAIRCLEQAGIPTLKPVGYGRRGLNPARQHSFLITEELAPTISLEDYCQDWERTPPPLPLKRALIDRVADTLRGMHGAGLNHRDCYLCHFLLHTDCPPAPDNLRLSVIDLHRSQVRSRVPLRWRDKDLAGLYFSALHIGLTRNDKLRFLKRYFRQPLRDILIREASLLSWLERKAARLLERYRRKYAPGVQT</sequence>
<dbReference type="Pfam" id="PF06293">
    <property type="entry name" value="Kdo"/>
    <property type="match status" value="1"/>
</dbReference>
<keyword evidence="1" id="KW-0448">Lipopolysaccharide biosynthesis</keyword>
<dbReference type="GO" id="GO:0016301">
    <property type="term" value="F:kinase activity"/>
    <property type="evidence" value="ECO:0007669"/>
    <property type="project" value="UniProtKB-UniRule"/>
</dbReference>
<keyword evidence="1" id="KW-0547">Nucleotide-binding</keyword>
<dbReference type="EMBL" id="JTAK01000004">
    <property type="protein sequence ID" value="KHO64607.1"/>
    <property type="molecule type" value="Genomic_DNA"/>
</dbReference>
<dbReference type="NCBIfam" id="NF011703">
    <property type="entry name" value="PRK15123.1"/>
    <property type="match status" value="1"/>
</dbReference>
<gene>
    <name evidence="3" type="ORF">PT85_10450</name>
</gene>
<dbReference type="UniPathway" id="UPA00958"/>
<proteinExistence type="inferred from homology"/>
<evidence type="ECO:0000256" key="1">
    <source>
        <dbReference type="PIRNR" id="PIRNR037318"/>
    </source>
</evidence>
<dbReference type="STRING" id="706570.PT85_10450"/>
<dbReference type="GO" id="GO:0005524">
    <property type="term" value="F:ATP binding"/>
    <property type="evidence" value="ECO:0007669"/>
    <property type="project" value="UniProtKB-UniRule"/>
</dbReference>
<accession>A0A0B3BZ33</accession>
<evidence type="ECO:0000313" key="4">
    <source>
        <dbReference type="Proteomes" id="UP000030980"/>
    </source>
</evidence>
<evidence type="ECO:0000256" key="2">
    <source>
        <dbReference type="PIRSR" id="PIRSR037318-50"/>
    </source>
</evidence>
<comment type="function">
    <text evidence="1">Kinase involved in the biosynthesis of the core oligosaccharide region of lipopolysaccharide (LPS). Catalyzes the phosphorylation of heptose I (HepI), the first heptose added to the Kdo2-lipid A module.</text>
</comment>
<dbReference type="EC" id="2.7.1.-" evidence="1"/>
<feature type="active site" evidence="2">
    <location>
        <position position="165"/>
    </location>
</feature>